<accession>A0A833WY84</accession>
<proteinExistence type="predicted"/>
<sequence>MLSSFPCLIGDRFAYLSLPLSLCFVLNGWYSFNVRYQAVAYIEASAFIYQDGKILIEVDHLQDAPSPYLQIKGVNKEAVAAGGSMLKLDGSYTTKSYLQIILERLPAIERSSSGINPQQAARLQELVEFIQSQGSSSASESSPCREVSPIDGIIEDMQSRIKRLERWHTINTVS</sequence>
<name>A0A833WY84_JUGRE</name>
<evidence type="ECO:0000313" key="1">
    <source>
        <dbReference type="EMBL" id="KAF5451027.1"/>
    </source>
</evidence>
<dbReference type="AlphaFoldDB" id="A0A833WY84"/>
<dbReference type="Proteomes" id="UP000619265">
    <property type="component" value="Unassembled WGS sequence"/>
</dbReference>
<reference evidence="1" key="1">
    <citation type="submission" date="2015-10" db="EMBL/GenBank/DDBJ databases">
        <authorList>
            <person name="Martinez-Garcia P.J."/>
            <person name="Crepeau M.W."/>
            <person name="Puiu D."/>
            <person name="Gonzalez-Ibeas D."/>
            <person name="Whalen J."/>
            <person name="Stevens K."/>
            <person name="Paul R."/>
            <person name="Butterfield T."/>
            <person name="Britton M."/>
            <person name="Reagan R."/>
            <person name="Chakraborty S."/>
            <person name="Walawage S.L."/>
            <person name="Vasquez-Gross H.A."/>
            <person name="Cardeno C."/>
            <person name="Famula R."/>
            <person name="Pratt K."/>
            <person name="Kuruganti S."/>
            <person name="Aradhya M.K."/>
            <person name="Leslie C.A."/>
            <person name="Dandekar A.M."/>
            <person name="Salzberg S.L."/>
            <person name="Wegrzyn J.L."/>
            <person name="Langley C.H."/>
            <person name="Neale D.B."/>
        </authorList>
    </citation>
    <scope>NUCLEOTIDE SEQUENCE</scope>
    <source>
        <tissue evidence="1">Leaves</tissue>
    </source>
</reference>
<dbReference type="EMBL" id="LIHL02000013">
    <property type="protein sequence ID" value="KAF5451027.1"/>
    <property type="molecule type" value="Genomic_DNA"/>
</dbReference>
<feature type="non-terminal residue" evidence="1">
    <location>
        <position position="174"/>
    </location>
</feature>
<organism evidence="1 2">
    <name type="scientific">Juglans regia</name>
    <name type="common">English walnut</name>
    <dbReference type="NCBI Taxonomy" id="51240"/>
    <lineage>
        <taxon>Eukaryota</taxon>
        <taxon>Viridiplantae</taxon>
        <taxon>Streptophyta</taxon>
        <taxon>Embryophyta</taxon>
        <taxon>Tracheophyta</taxon>
        <taxon>Spermatophyta</taxon>
        <taxon>Magnoliopsida</taxon>
        <taxon>eudicotyledons</taxon>
        <taxon>Gunneridae</taxon>
        <taxon>Pentapetalae</taxon>
        <taxon>rosids</taxon>
        <taxon>fabids</taxon>
        <taxon>Fagales</taxon>
        <taxon>Juglandaceae</taxon>
        <taxon>Juglans</taxon>
    </lineage>
</organism>
<reference evidence="1" key="2">
    <citation type="submission" date="2020-03" db="EMBL/GenBank/DDBJ databases">
        <title>Walnut 2.0.</title>
        <authorList>
            <person name="Marrano A."/>
            <person name="Britton M."/>
            <person name="Zimin A.V."/>
            <person name="Zaini P.A."/>
            <person name="Workman R."/>
            <person name="Puiu D."/>
            <person name="Bianco L."/>
            <person name="Allen B.J."/>
            <person name="Troggio M."/>
            <person name="Leslie C.A."/>
            <person name="Timp W."/>
            <person name="Dendekar A."/>
            <person name="Salzberg S.L."/>
            <person name="Neale D.B."/>
        </authorList>
    </citation>
    <scope>NUCLEOTIDE SEQUENCE</scope>
    <source>
        <tissue evidence="1">Leaves</tissue>
    </source>
</reference>
<evidence type="ECO:0000313" key="2">
    <source>
        <dbReference type="Proteomes" id="UP000619265"/>
    </source>
</evidence>
<gene>
    <name evidence="1" type="ORF">F2P56_031330</name>
</gene>
<dbReference type="Gramene" id="Jr13_29320_p1">
    <property type="protein sequence ID" value="cds.Jr13_29320_p1"/>
    <property type="gene ID" value="Jr13_29320"/>
</dbReference>
<protein>
    <submittedName>
        <fullName evidence="1">Uncharacterized protein</fullName>
    </submittedName>
</protein>
<comment type="caution">
    <text evidence="1">The sequence shown here is derived from an EMBL/GenBank/DDBJ whole genome shotgun (WGS) entry which is preliminary data.</text>
</comment>